<dbReference type="STRING" id="1801773.A3A03_00035"/>
<proteinExistence type="predicted"/>
<dbReference type="AlphaFoldDB" id="A0A1F6XK56"/>
<evidence type="ECO:0000313" key="3">
    <source>
        <dbReference type="EMBL" id="OGI94503.1"/>
    </source>
</evidence>
<keyword evidence="1" id="KW-0175">Coiled coil</keyword>
<evidence type="ECO:0000256" key="2">
    <source>
        <dbReference type="SAM" id="SignalP"/>
    </source>
</evidence>
<keyword evidence="2" id="KW-0732">Signal</keyword>
<name>A0A1F6XK56_9BACT</name>
<reference evidence="3 4" key="1">
    <citation type="journal article" date="2016" name="Nat. Commun.">
        <title>Thousands of microbial genomes shed light on interconnected biogeochemical processes in an aquifer system.</title>
        <authorList>
            <person name="Anantharaman K."/>
            <person name="Brown C.T."/>
            <person name="Hug L.A."/>
            <person name="Sharon I."/>
            <person name="Castelle C.J."/>
            <person name="Probst A.J."/>
            <person name="Thomas B.C."/>
            <person name="Singh A."/>
            <person name="Wilkins M.J."/>
            <person name="Karaoz U."/>
            <person name="Brodie E.L."/>
            <person name="Williams K.H."/>
            <person name="Hubbard S.S."/>
            <person name="Banfield J.F."/>
        </authorList>
    </citation>
    <scope>NUCLEOTIDE SEQUENCE [LARGE SCALE GENOMIC DNA]</scope>
</reference>
<feature type="coiled-coil region" evidence="1">
    <location>
        <begin position="34"/>
        <end position="129"/>
    </location>
</feature>
<comment type="caution">
    <text evidence="3">The sequence shown here is derived from an EMBL/GenBank/DDBJ whole genome shotgun (WGS) entry which is preliminary data.</text>
</comment>
<feature type="signal peptide" evidence="2">
    <location>
        <begin position="1"/>
        <end position="24"/>
    </location>
</feature>
<organism evidence="3 4">
    <name type="scientific">Candidatus Nomurabacteria bacterium RIFCSPLOWO2_01_FULL_40_18</name>
    <dbReference type="NCBI Taxonomy" id="1801773"/>
    <lineage>
        <taxon>Bacteria</taxon>
        <taxon>Candidatus Nomuraibacteriota</taxon>
    </lineage>
</organism>
<evidence type="ECO:0000313" key="4">
    <source>
        <dbReference type="Proteomes" id="UP000176629"/>
    </source>
</evidence>
<sequence>MKKYLALFIVLVVAFTISTSVTQAENSSTYRSAREEMKQKIEGLRAKIKDERDTAKARIKEVRITGRENALQRFDFALERIINLKERINNQIIKLKEKGINVTNAKNFLEIANTKLDGAEEKITEINKLLTASIDELTLENKTKLRTLAMETQTLLKDAHLALNDSIKSLKDEVKVKLEKGNEEDD</sequence>
<evidence type="ECO:0000256" key="1">
    <source>
        <dbReference type="SAM" id="Coils"/>
    </source>
</evidence>
<protein>
    <recommendedName>
        <fullName evidence="5">DUF5667 domain-containing protein</fullName>
    </recommendedName>
</protein>
<gene>
    <name evidence="3" type="ORF">A3A03_00035</name>
</gene>
<evidence type="ECO:0008006" key="5">
    <source>
        <dbReference type="Google" id="ProtNLM"/>
    </source>
</evidence>
<dbReference type="Proteomes" id="UP000176629">
    <property type="component" value="Unassembled WGS sequence"/>
</dbReference>
<feature type="chain" id="PRO_5009527434" description="DUF5667 domain-containing protein" evidence="2">
    <location>
        <begin position="25"/>
        <end position="186"/>
    </location>
</feature>
<dbReference type="EMBL" id="MFUX01000021">
    <property type="protein sequence ID" value="OGI94503.1"/>
    <property type="molecule type" value="Genomic_DNA"/>
</dbReference>
<accession>A0A1F6XK56</accession>